<proteinExistence type="predicted"/>
<dbReference type="InterPro" id="IPR012507">
    <property type="entry name" value="YibE_F"/>
</dbReference>
<comment type="caution">
    <text evidence="1">The sequence shown here is derived from an EMBL/GenBank/DDBJ whole genome shotgun (WGS) entry which is preliminary data.</text>
</comment>
<sequence length="344" mass="38609">MQKKIGIIITLFFICILASWFIQRQAALYDVPVIEIERVRIEEDQQLITGRLMNTDQKGEVISLSVPYQKNQIETANITTRQIYLVQMHGDEWQLVAKKNDGWLFFFTSIFIGTMLLIGGKQGVFALGSLIVNIVLLLLLLLLFTKTEGISLLNIAILFVVIGIIVSILALDGWNRSSIIKISAAVTSVFLAFFICLLTMNHWKDQGLRYEELNYLTRPYRSVFLSSVLIGTAGGTLDTVITVIATLEELTKQQPKISAKQLWLSGRQVGRDVIGSMANILLFVYISGAIPSLLLYLGNQWSFKETIEQHLSLEFLRVIAGSLGIVLSIPIAVLFFLAVRRLKK</sequence>
<dbReference type="PANTHER" id="PTHR41771">
    <property type="entry name" value="MEMBRANE PROTEIN-RELATED"/>
    <property type="match status" value="1"/>
</dbReference>
<dbReference type="AlphaFoldDB" id="A0A242BD01"/>
<evidence type="ECO:0000313" key="1">
    <source>
        <dbReference type="EMBL" id="OTN93301.1"/>
    </source>
</evidence>
<name>A0A242BD01_ENTFC</name>
<dbReference type="EMBL" id="NGKW01000004">
    <property type="protein sequence ID" value="OTN93301.1"/>
    <property type="molecule type" value="Genomic_DNA"/>
</dbReference>
<dbReference type="PANTHER" id="PTHR41771:SF1">
    <property type="entry name" value="MEMBRANE PROTEIN"/>
    <property type="match status" value="1"/>
</dbReference>
<dbReference type="Proteomes" id="UP000194885">
    <property type="component" value="Unassembled WGS sequence"/>
</dbReference>
<evidence type="ECO:0000313" key="2">
    <source>
        <dbReference type="Proteomes" id="UP000194885"/>
    </source>
</evidence>
<protein>
    <submittedName>
        <fullName evidence="1">YibE/F-like protein</fullName>
    </submittedName>
</protein>
<gene>
    <name evidence="1" type="ORF">A5810_002163</name>
</gene>
<accession>A0A242BD01</accession>
<dbReference type="RefSeq" id="WP_086323586.1">
    <property type="nucleotide sequence ID" value="NZ_NGKW01000004.1"/>
</dbReference>
<dbReference type="Pfam" id="PF07907">
    <property type="entry name" value="YibE_F"/>
    <property type="match status" value="1"/>
</dbReference>
<organism evidence="1 2">
    <name type="scientific">Enterococcus faecium</name>
    <name type="common">Streptococcus faecium</name>
    <dbReference type="NCBI Taxonomy" id="1352"/>
    <lineage>
        <taxon>Bacteria</taxon>
        <taxon>Bacillati</taxon>
        <taxon>Bacillota</taxon>
        <taxon>Bacilli</taxon>
        <taxon>Lactobacillales</taxon>
        <taxon>Enterococcaceae</taxon>
        <taxon>Enterococcus</taxon>
    </lineage>
</organism>
<reference evidence="1 2" key="1">
    <citation type="submission" date="2017-05" db="EMBL/GenBank/DDBJ databases">
        <title>The Genome Sequence of Enterococcus faecium 7H8_DIV0219.</title>
        <authorList>
            <consortium name="The Broad Institute Genomics Platform"/>
            <consortium name="The Broad Institute Genomic Center for Infectious Diseases"/>
            <person name="Earl A."/>
            <person name="Manson A."/>
            <person name="Schwartman J."/>
            <person name="Gilmore M."/>
            <person name="Abouelleil A."/>
            <person name="Cao P."/>
            <person name="Chapman S."/>
            <person name="Cusick C."/>
            <person name="Shea T."/>
            <person name="Young S."/>
            <person name="Neafsey D."/>
            <person name="Nusbaum C."/>
            <person name="Birren B."/>
        </authorList>
    </citation>
    <scope>NUCLEOTIDE SEQUENCE [LARGE SCALE GENOMIC DNA]</scope>
    <source>
        <strain evidence="1 2">7H8_DIV0219</strain>
    </source>
</reference>